<organism evidence="3 4">
    <name type="scientific">Anaerobaca lacustris</name>
    <dbReference type="NCBI Taxonomy" id="3044600"/>
    <lineage>
        <taxon>Bacteria</taxon>
        <taxon>Pseudomonadati</taxon>
        <taxon>Planctomycetota</taxon>
        <taxon>Phycisphaerae</taxon>
        <taxon>Sedimentisphaerales</taxon>
        <taxon>Anaerobacaceae</taxon>
        <taxon>Anaerobaca</taxon>
    </lineage>
</organism>
<evidence type="ECO:0000313" key="4">
    <source>
        <dbReference type="Proteomes" id="UP001431776"/>
    </source>
</evidence>
<name>A0AAW6TQP4_9BACT</name>
<feature type="region of interest" description="Disordered" evidence="1">
    <location>
        <begin position="68"/>
        <end position="88"/>
    </location>
</feature>
<dbReference type="RefSeq" id="WP_349243281.1">
    <property type="nucleotide sequence ID" value="NZ_JASCXX010000002.1"/>
</dbReference>
<reference evidence="3" key="1">
    <citation type="submission" date="2023-05" db="EMBL/GenBank/DDBJ databases">
        <title>Anaerotaeda fermentans gen. nov., sp. nov., a novel anaerobic planctomycete of the new family within the order Sedimentisphaerales isolated from Taman Peninsula, Russia.</title>
        <authorList>
            <person name="Khomyakova M.A."/>
            <person name="Merkel A.Y."/>
            <person name="Slobodkin A.I."/>
        </authorList>
    </citation>
    <scope>NUCLEOTIDE SEQUENCE</scope>
    <source>
        <strain evidence="3">M17dextr</strain>
    </source>
</reference>
<feature type="signal peptide" evidence="2">
    <location>
        <begin position="1"/>
        <end position="24"/>
    </location>
</feature>
<gene>
    <name evidence="3" type="ORF">QJ522_02345</name>
</gene>
<evidence type="ECO:0000313" key="3">
    <source>
        <dbReference type="EMBL" id="MDI6447870.1"/>
    </source>
</evidence>
<protein>
    <submittedName>
        <fullName evidence="3">Uncharacterized protein</fullName>
    </submittedName>
</protein>
<keyword evidence="2" id="KW-0732">Signal</keyword>
<dbReference type="Proteomes" id="UP001431776">
    <property type="component" value="Unassembled WGS sequence"/>
</dbReference>
<evidence type="ECO:0000256" key="2">
    <source>
        <dbReference type="SAM" id="SignalP"/>
    </source>
</evidence>
<keyword evidence="4" id="KW-1185">Reference proteome</keyword>
<sequence length="88" mass="9370">MRLMKALSSPVAIKLALAASGVQAARIDYDQAAGEMVLSILVGERIHHHRIPTSVTYTLDEISAWLSGEDPFEPSAEPAETPALPSTA</sequence>
<accession>A0AAW6TQP4</accession>
<comment type="caution">
    <text evidence="3">The sequence shown here is derived from an EMBL/GenBank/DDBJ whole genome shotgun (WGS) entry which is preliminary data.</text>
</comment>
<proteinExistence type="predicted"/>
<dbReference type="AlphaFoldDB" id="A0AAW6TQP4"/>
<dbReference type="EMBL" id="JASCXX010000002">
    <property type="protein sequence ID" value="MDI6447870.1"/>
    <property type="molecule type" value="Genomic_DNA"/>
</dbReference>
<feature type="chain" id="PRO_5043588592" evidence="2">
    <location>
        <begin position="25"/>
        <end position="88"/>
    </location>
</feature>
<evidence type="ECO:0000256" key="1">
    <source>
        <dbReference type="SAM" id="MobiDB-lite"/>
    </source>
</evidence>